<organism evidence="1 2">
    <name type="scientific">Ataeniobius toweri</name>
    <dbReference type="NCBI Taxonomy" id="208326"/>
    <lineage>
        <taxon>Eukaryota</taxon>
        <taxon>Metazoa</taxon>
        <taxon>Chordata</taxon>
        <taxon>Craniata</taxon>
        <taxon>Vertebrata</taxon>
        <taxon>Euteleostomi</taxon>
        <taxon>Actinopterygii</taxon>
        <taxon>Neopterygii</taxon>
        <taxon>Teleostei</taxon>
        <taxon>Neoteleostei</taxon>
        <taxon>Acanthomorphata</taxon>
        <taxon>Ovalentaria</taxon>
        <taxon>Atherinomorphae</taxon>
        <taxon>Cyprinodontiformes</taxon>
        <taxon>Goodeidae</taxon>
        <taxon>Ataeniobius</taxon>
    </lineage>
</organism>
<gene>
    <name evidence="1" type="ORF">ATANTOWER_031699</name>
</gene>
<evidence type="ECO:0000313" key="1">
    <source>
        <dbReference type="EMBL" id="MED6260051.1"/>
    </source>
</evidence>
<sequence>MEGTYAGVLQLATSVELVLGSGWVLRSSCTHLKIAPRLLLLLRDRTLPPRRNDNHQAALMQNKPPGWPSKHEVIMTGTDQFPSAAPFCIMNAEAFDVLAWVETPYCSHLTAM</sequence>
<protein>
    <submittedName>
        <fullName evidence="1">Uncharacterized protein</fullName>
    </submittedName>
</protein>
<dbReference type="Proteomes" id="UP001345963">
    <property type="component" value="Unassembled WGS sequence"/>
</dbReference>
<proteinExistence type="predicted"/>
<keyword evidence="2" id="KW-1185">Reference proteome</keyword>
<comment type="caution">
    <text evidence="1">The sequence shown here is derived from an EMBL/GenBank/DDBJ whole genome shotgun (WGS) entry which is preliminary data.</text>
</comment>
<accession>A0ABU7CBF1</accession>
<evidence type="ECO:0000313" key="2">
    <source>
        <dbReference type="Proteomes" id="UP001345963"/>
    </source>
</evidence>
<reference evidence="1 2" key="1">
    <citation type="submission" date="2021-07" db="EMBL/GenBank/DDBJ databases">
        <authorList>
            <person name="Palmer J.M."/>
        </authorList>
    </citation>
    <scope>NUCLEOTIDE SEQUENCE [LARGE SCALE GENOMIC DNA]</scope>
    <source>
        <strain evidence="1 2">AT_MEX2019</strain>
        <tissue evidence="1">Muscle</tissue>
    </source>
</reference>
<dbReference type="EMBL" id="JAHUTI010088602">
    <property type="protein sequence ID" value="MED6260051.1"/>
    <property type="molecule type" value="Genomic_DNA"/>
</dbReference>
<name>A0ABU7CBF1_9TELE</name>